<organism evidence="2 3">
    <name type="scientific">Moniliophthora roreri</name>
    <name type="common">Frosty pod rot fungus</name>
    <name type="synonym">Monilia roreri</name>
    <dbReference type="NCBI Taxonomy" id="221103"/>
    <lineage>
        <taxon>Eukaryota</taxon>
        <taxon>Fungi</taxon>
        <taxon>Dikarya</taxon>
        <taxon>Basidiomycota</taxon>
        <taxon>Agaricomycotina</taxon>
        <taxon>Agaricomycetes</taxon>
        <taxon>Agaricomycetidae</taxon>
        <taxon>Agaricales</taxon>
        <taxon>Marasmiineae</taxon>
        <taxon>Marasmiaceae</taxon>
        <taxon>Moniliophthora</taxon>
    </lineage>
</organism>
<feature type="non-terminal residue" evidence="2">
    <location>
        <position position="1"/>
    </location>
</feature>
<name>A0A0W0F643_MONRR</name>
<evidence type="ECO:0000313" key="3">
    <source>
        <dbReference type="Proteomes" id="UP000054988"/>
    </source>
</evidence>
<evidence type="ECO:0000256" key="1">
    <source>
        <dbReference type="SAM" id="MobiDB-lite"/>
    </source>
</evidence>
<feature type="region of interest" description="Disordered" evidence="1">
    <location>
        <begin position="139"/>
        <end position="166"/>
    </location>
</feature>
<gene>
    <name evidence="2" type="ORF">WG66_15638</name>
</gene>
<accession>A0A0W0F643</accession>
<proteinExistence type="predicted"/>
<dbReference type="Proteomes" id="UP000054988">
    <property type="component" value="Unassembled WGS sequence"/>
</dbReference>
<evidence type="ECO:0000313" key="2">
    <source>
        <dbReference type="EMBL" id="KTB31791.1"/>
    </source>
</evidence>
<comment type="caution">
    <text evidence="2">The sequence shown here is derived from an EMBL/GenBank/DDBJ whole genome shotgun (WGS) entry which is preliminary data.</text>
</comment>
<feature type="region of interest" description="Disordered" evidence="1">
    <location>
        <begin position="13"/>
        <end position="34"/>
    </location>
</feature>
<feature type="compositionally biased region" description="Basic and acidic residues" evidence="1">
    <location>
        <begin position="142"/>
        <end position="158"/>
    </location>
</feature>
<protein>
    <submittedName>
        <fullName evidence="2">Uncharacterized protein</fullName>
    </submittedName>
</protein>
<dbReference type="EMBL" id="LATX01002289">
    <property type="protein sequence ID" value="KTB31791.1"/>
    <property type="molecule type" value="Genomic_DNA"/>
</dbReference>
<reference evidence="2 3" key="1">
    <citation type="submission" date="2015-12" db="EMBL/GenBank/DDBJ databases">
        <title>Draft genome sequence of Moniliophthora roreri, the causal agent of frosty pod rot of cacao.</title>
        <authorList>
            <person name="Aime M.C."/>
            <person name="Diaz-Valderrama J.R."/>
            <person name="Kijpornyongpan T."/>
            <person name="Phillips-Mora W."/>
        </authorList>
    </citation>
    <scope>NUCLEOTIDE SEQUENCE [LARGE SCALE GENOMIC DNA]</scope>
    <source>
        <strain evidence="2 3">MCA 2952</strain>
    </source>
</reference>
<sequence length="418" mass="46026">YLAELEAQLDPVLTTASTAPASSPPTPAPAAPDYLDPEPARIASCGLPLQTCKTWQNATTTTHPAILPNCGTVWAEALRIPGAPTTTFHARSLDEVTKENRQKAQEARDRGEKKEWVYSEDVTESMKQKFEEDRIMALGPGEDLRKKEEEELERRRSSAMDVDSETNTAEIGGTFEAPVNPAVSDRYRATIYYAGIVRTIHVSSIPWVLPGDPACPIHGRQHLFTPSLDPHKPNIPAPSIDNVHALFGEQRLPPTMKVGITAKISIPGDGHLAREATNYERFPRSFAEHWSGYNLCYPLHDPTPCGAITPAFYGFYKKVVGRKKAREHDGEVFVEGAMNDEDSGGEEKETYFSPLLLLEDCGDPINPEKLNLDDRRVLSRLTISIVLLILISDMNVPLCSSAFIITAGHMVPSSLVTS</sequence>
<dbReference type="AlphaFoldDB" id="A0A0W0F643"/>